<keyword evidence="2" id="KW-1185">Reference proteome</keyword>
<gene>
    <name evidence="1" type="ORF">LMG27177_02016</name>
</gene>
<sequence>MSIWGGAVKAEAYIIAGWSCSAPKNWGWADGLRTPDHTGLYYTSWRIAIRGLHGQVGGAVKRLSLLGFARLSWIVTITTFAATRVHKMP</sequence>
<proteinExistence type="predicted"/>
<dbReference type="Proteomes" id="UP000494252">
    <property type="component" value="Unassembled WGS sequence"/>
</dbReference>
<organism evidence="1 2">
    <name type="scientific">Paraburkholderia fynbosensis</name>
    <dbReference type="NCBI Taxonomy" id="1200993"/>
    <lineage>
        <taxon>Bacteria</taxon>
        <taxon>Pseudomonadati</taxon>
        <taxon>Pseudomonadota</taxon>
        <taxon>Betaproteobacteria</taxon>
        <taxon>Burkholderiales</taxon>
        <taxon>Burkholderiaceae</taxon>
        <taxon>Paraburkholderia</taxon>
    </lineage>
</organism>
<accession>A0A6J5FT55</accession>
<evidence type="ECO:0000313" key="2">
    <source>
        <dbReference type="Proteomes" id="UP000494252"/>
    </source>
</evidence>
<protein>
    <submittedName>
        <fullName evidence="1">Uncharacterized protein</fullName>
    </submittedName>
</protein>
<dbReference type="AlphaFoldDB" id="A0A6J5FT55"/>
<evidence type="ECO:0000313" key="1">
    <source>
        <dbReference type="EMBL" id="CAB3786479.1"/>
    </source>
</evidence>
<dbReference type="EMBL" id="CADIKI010000005">
    <property type="protein sequence ID" value="CAB3786479.1"/>
    <property type="molecule type" value="Genomic_DNA"/>
</dbReference>
<name>A0A6J5FT55_9BURK</name>
<reference evidence="1 2" key="1">
    <citation type="submission" date="2020-04" db="EMBL/GenBank/DDBJ databases">
        <authorList>
            <person name="De Canck E."/>
        </authorList>
    </citation>
    <scope>NUCLEOTIDE SEQUENCE [LARGE SCALE GENOMIC DNA]</scope>
    <source>
        <strain evidence="1 2">LMG 27177</strain>
    </source>
</reference>